<comment type="similarity">
    <text evidence="1">Belongs to the SIMIBI class G3E GTPase family. ArgK/MeaB subfamily.</text>
</comment>
<proteinExistence type="inferred from homology"/>
<evidence type="ECO:0000313" key="3">
    <source>
        <dbReference type="Proteomes" id="UP000268829"/>
    </source>
</evidence>
<dbReference type="RefSeq" id="WP_122903879.1">
    <property type="nucleotide sequence ID" value="NZ_RHHS01000015.1"/>
</dbReference>
<name>A0A3M8B6Y3_9BACL</name>
<dbReference type="EMBL" id="RHHS01000015">
    <property type="protein sequence ID" value="RNB59043.1"/>
    <property type="molecule type" value="Genomic_DNA"/>
</dbReference>
<dbReference type="Proteomes" id="UP000268829">
    <property type="component" value="Unassembled WGS sequence"/>
</dbReference>
<dbReference type="InterPro" id="IPR005129">
    <property type="entry name" value="GTPase_ArgK"/>
</dbReference>
<dbReference type="GO" id="GO:0005525">
    <property type="term" value="F:GTP binding"/>
    <property type="evidence" value="ECO:0007669"/>
    <property type="project" value="InterPro"/>
</dbReference>
<dbReference type="PANTHER" id="PTHR23408:SF3">
    <property type="entry name" value="METHYLMALONIC ACIDURIA TYPE A PROTEIN, MITOCHONDRIAL"/>
    <property type="match status" value="1"/>
</dbReference>
<accession>A0A3M8B6Y3</accession>
<dbReference type="InterPro" id="IPR027417">
    <property type="entry name" value="P-loop_NTPase"/>
</dbReference>
<dbReference type="OrthoDB" id="9778292at2"/>
<keyword evidence="3" id="KW-1185">Reference proteome</keyword>
<dbReference type="SUPFAM" id="SSF52540">
    <property type="entry name" value="P-loop containing nucleoside triphosphate hydrolases"/>
    <property type="match status" value="1"/>
</dbReference>
<dbReference type="GO" id="GO:0005737">
    <property type="term" value="C:cytoplasm"/>
    <property type="evidence" value="ECO:0007669"/>
    <property type="project" value="TreeGrafter"/>
</dbReference>
<protein>
    <submittedName>
        <fullName evidence="2">Methylmalonyl Co-A mutase-associated GTPase MeaB</fullName>
    </submittedName>
</protein>
<dbReference type="NCBIfam" id="TIGR00750">
    <property type="entry name" value="lao"/>
    <property type="match status" value="1"/>
</dbReference>
<sequence length="348" mass="37545">MSAGGDGKASLNFSSKARLPRLSVEQYVQGVRENNRTVLAQAITLVESNSAAHMEMAQEVIRQLLPHTGNSIRIGVSGVPGAGKSTFIEAFGTMLCEKGHRVAVLAVDPSSTVTGGSILGDKTRMELLSRNPQAFIRPSATGGTLGGVNRKTRETMLICEAAGYDVILVETVGVGQSETTVRSMVDFFLLLVLTGAGDELQGIKKGIMEIADALVINKADGENRTRALIAKGEYNRVLHYLQPATSGWETKAYMCSALTGEGIADIWDVIGQFREKTMKTGSFAARRKAQLRDWMHSMVQDYLRTTFFGNPQVAQMLPAIEQSVASGELSPTSAVQQLVAIYEKAIMK</sequence>
<gene>
    <name evidence="2" type="primary">meaB</name>
    <name evidence="2" type="ORF">EDM57_06100</name>
</gene>
<organism evidence="2 3">
    <name type="scientific">Brevibacillus gelatini</name>
    <dbReference type="NCBI Taxonomy" id="1655277"/>
    <lineage>
        <taxon>Bacteria</taxon>
        <taxon>Bacillati</taxon>
        <taxon>Bacillota</taxon>
        <taxon>Bacilli</taxon>
        <taxon>Bacillales</taxon>
        <taxon>Paenibacillaceae</taxon>
        <taxon>Brevibacillus</taxon>
    </lineage>
</organism>
<evidence type="ECO:0000313" key="2">
    <source>
        <dbReference type="EMBL" id="RNB59043.1"/>
    </source>
</evidence>
<dbReference type="PANTHER" id="PTHR23408">
    <property type="entry name" value="METHYLMALONYL-COA MUTASE"/>
    <property type="match status" value="1"/>
</dbReference>
<dbReference type="Gene3D" id="1.20.5.170">
    <property type="match status" value="1"/>
</dbReference>
<dbReference type="Gene3D" id="3.40.50.300">
    <property type="entry name" value="P-loop containing nucleotide triphosphate hydrolases"/>
    <property type="match status" value="1"/>
</dbReference>
<dbReference type="Gene3D" id="1.10.287.130">
    <property type="match status" value="1"/>
</dbReference>
<comment type="caution">
    <text evidence="2">The sequence shown here is derived from an EMBL/GenBank/DDBJ whole genome shotgun (WGS) entry which is preliminary data.</text>
</comment>
<dbReference type="Pfam" id="PF03308">
    <property type="entry name" value="MeaB"/>
    <property type="match status" value="1"/>
</dbReference>
<dbReference type="GO" id="GO:0003924">
    <property type="term" value="F:GTPase activity"/>
    <property type="evidence" value="ECO:0007669"/>
    <property type="project" value="InterPro"/>
</dbReference>
<dbReference type="AlphaFoldDB" id="A0A3M8B6Y3"/>
<evidence type="ECO:0000256" key="1">
    <source>
        <dbReference type="ARBA" id="ARBA00009625"/>
    </source>
</evidence>
<dbReference type="CDD" id="cd03114">
    <property type="entry name" value="MMAA-like"/>
    <property type="match status" value="1"/>
</dbReference>
<dbReference type="NCBIfam" id="NF006958">
    <property type="entry name" value="PRK09435.1"/>
    <property type="match status" value="1"/>
</dbReference>
<reference evidence="2 3" key="1">
    <citation type="submission" date="2018-10" db="EMBL/GenBank/DDBJ databases">
        <title>Phylogenomics of Brevibacillus.</title>
        <authorList>
            <person name="Dunlap C."/>
        </authorList>
    </citation>
    <scope>NUCLEOTIDE SEQUENCE [LARGE SCALE GENOMIC DNA]</scope>
    <source>
        <strain evidence="2 3">DSM 100115</strain>
    </source>
</reference>